<dbReference type="Pfam" id="PF03466">
    <property type="entry name" value="LysR_substrate"/>
    <property type="match status" value="1"/>
</dbReference>
<proteinExistence type="inferred from homology"/>
<dbReference type="InterPro" id="IPR036390">
    <property type="entry name" value="WH_DNA-bd_sf"/>
</dbReference>
<evidence type="ECO:0000259" key="5">
    <source>
        <dbReference type="PROSITE" id="PS50931"/>
    </source>
</evidence>
<accession>A0ABS3KHV7</accession>
<dbReference type="InterPro" id="IPR000847">
    <property type="entry name" value="LysR_HTH_N"/>
</dbReference>
<dbReference type="SUPFAM" id="SSF53850">
    <property type="entry name" value="Periplasmic binding protein-like II"/>
    <property type="match status" value="1"/>
</dbReference>
<feature type="domain" description="HTH lysR-type" evidence="5">
    <location>
        <begin position="3"/>
        <end position="60"/>
    </location>
</feature>
<evidence type="ECO:0000256" key="2">
    <source>
        <dbReference type="ARBA" id="ARBA00023015"/>
    </source>
</evidence>
<dbReference type="Gene3D" id="1.10.10.10">
    <property type="entry name" value="Winged helix-like DNA-binding domain superfamily/Winged helix DNA-binding domain"/>
    <property type="match status" value="1"/>
</dbReference>
<dbReference type="PROSITE" id="PS50931">
    <property type="entry name" value="HTH_LYSR"/>
    <property type="match status" value="1"/>
</dbReference>
<dbReference type="PANTHER" id="PTHR30537:SF5">
    <property type="entry name" value="HTH-TYPE TRANSCRIPTIONAL ACTIVATOR TTDR-RELATED"/>
    <property type="match status" value="1"/>
</dbReference>
<dbReference type="Pfam" id="PF00126">
    <property type="entry name" value="HTH_1"/>
    <property type="match status" value="1"/>
</dbReference>
<dbReference type="PRINTS" id="PR00039">
    <property type="entry name" value="HTHLYSR"/>
</dbReference>
<evidence type="ECO:0000256" key="1">
    <source>
        <dbReference type="ARBA" id="ARBA00009437"/>
    </source>
</evidence>
<organism evidence="6 7">
    <name type="scientific">Roseomonas marmotae</name>
    <dbReference type="NCBI Taxonomy" id="2768161"/>
    <lineage>
        <taxon>Bacteria</taxon>
        <taxon>Pseudomonadati</taxon>
        <taxon>Pseudomonadota</taxon>
        <taxon>Alphaproteobacteria</taxon>
        <taxon>Acetobacterales</taxon>
        <taxon>Roseomonadaceae</taxon>
        <taxon>Roseomonas</taxon>
    </lineage>
</organism>
<dbReference type="CDD" id="cd08422">
    <property type="entry name" value="PBP2_CrgA_like"/>
    <property type="match status" value="1"/>
</dbReference>
<reference evidence="6 7" key="1">
    <citation type="submission" date="2020-09" db="EMBL/GenBank/DDBJ databases">
        <title>Roseomonas.</title>
        <authorList>
            <person name="Zhu W."/>
        </authorList>
    </citation>
    <scope>NUCLEOTIDE SEQUENCE [LARGE SCALE GENOMIC DNA]</scope>
    <source>
        <strain evidence="6 7">1311</strain>
    </source>
</reference>
<dbReference type="InterPro" id="IPR005119">
    <property type="entry name" value="LysR_subst-bd"/>
</dbReference>
<keyword evidence="3" id="KW-0238">DNA-binding</keyword>
<keyword evidence="7" id="KW-1185">Reference proteome</keyword>
<evidence type="ECO:0000256" key="3">
    <source>
        <dbReference type="ARBA" id="ARBA00023125"/>
    </source>
</evidence>
<evidence type="ECO:0000313" key="6">
    <source>
        <dbReference type="EMBL" id="MBO1077044.1"/>
    </source>
</evidence>
<evidence type="ECO:0000256" key="4">
    <source>
        <dbReference type="ARBA" id="ARBA00023163"/>
    </source>
</evidence>
<comment type="caution">
    <text evidence="6">The sequence shown here is derived from an EMBL/GenBank/DDBJ whole genome shotgun (WGS) entry which is preliminary data.</text>
</comment>
<dbReference type="Proteomes" id="UP001518990">
    <property type="component" value="Unassembled WGS sequence"/>
</dbReference>
<dbReference type="InterPro" id="IPR036388">
    <property type="entry name" value="WH-like_DNA-bd_sf"/>
</dbReference>
<protein>
    <submittedName>
        <fullName evidence="6">LysR family transcriptional regulator</fullName>
    </submittedName>
</protein>
<dbReference type="EMBL" id="JACTNF010000039">
    <property type="protein sequence ID" value="MBO1077044.1"/>
    <property type="molecule type" value="Genomic_DNA"/>
</dbReference>
<gene>
    <name evidence="6" type="ORF">IAI60_20765</name>
</gene>
<comment type="similarity">
    <text evidence="1">Belongs to the LysR transcriptional regulatory family.</text>
</comment>
<name>A0ABS3KHV7_9PROT</name>
<dbReference type="Gene3D" id="3.40.190.290">
    <property type="match status" value="1"/>
</dbReference>
<dbReference type="PANTHER" id="PTHR30537">
    <property type="entry name" value="HTH-TYPE TRANSCRIPTIONAL REGULATOR"/>
    <property type="match status" value="1"/>
</dbReference>
<keyword evidence="2" id="KW-0805">Transcription regulation</keyword>
<dbReference type="SUPFAM" id="SSF46785">
    <property type="entry name" value="Winged helix' DNA-binding domain"/>
    <property type="match status" value="1"/>
</dbReference>
<dbReference type="InterPro" id="IPR058163">
    <property type="entry name" value="LysR-type_TF_proteobact-type"/>
</dbReference>
<keyword evidence="4" id="KW-0804">Transcription</keyword>
<evidence type="ECO:0000313" key="7">
    <source>
        <dbReference type="Proteomes" id="UP001518990"/>
    </source>
</evidence>
<sequence length="298" mass="32167">MSDRWQEMTVFVRVAESGSLSRAARELKLSQPSVSRIVGTLEARLGTTLLLRTTRSISLTEAGALYLERARNLLAEMEEAEQATRGVDSLHGVIRLAMPVLYGSRAIIPALAPFLARHPDLRVEMIMSDARQNLVMDGIDVAIRLGVGQLDDSTFGARRLGLVERLVVAAPAYLSTNGVPANPAELAQHDCIIQHGLFGRESWRFTHNQTVTSVNVHAKLWINSAPGVLAAAVAGLGIALATSVMAGEELRTGQLTQLLKPYRLDPAEIYAVFPAGPRPSAKVRAIVDHLEASLDTPG</sequence>